<dbReference type="EMBL" id="CP033116">
    <property type="protein sequence ID" value="QFY56271.1"/>
    <property type="molecule type" value="Genomic_DNA"/>
</dbReference>
<feature type="region of interest" description="Disordered" evidence="1">
    <location>
        <begin position="49"/>
        <end position="74"/>
    </location>
</feature>
<name>A0AA91U3G8_9GAMM</name>
<keyword evidence="5" id="KW-1185">Reference proteome</keyword>
<evidence type="ECO:0000256" key="1">
    <source>
        <dbReference type="SAM" id="MobiDB-lite"/>
    </source>
</evidence>
<evidence type="ECO:0000313" key="2">
    <source>
        <dbReference type="EMBL" id="PCC99867.1"/>
    </source>
</evidence>
<dbReference type="Proteomes" id="UP000243750">
    <property type="component" value="Unassembled WGS sequence"/>
</dbReference>
<evidence type="ECO:0000313" key="5">
    <source>
        <dbReference type="Proteomes" id="UP000344571"/>
    </source>
</evidence>
<organism evidence="2 4">
    <name type="scientific">Halopseudomonas pelagia</name>
    <dbReference type="NCBI Taxonomy" id="553151"/>
    <lineage>
        <taxon>Bacteria</taxon>
        <taxon>Pseudomonadati</taxon>
        <taxon>Pseudomonadota</taxon>
        <taxon>Gammaproteobacteria</taxon>
        <taxon>Pseudomonadales</taxon>
        <taxon>Pseudomonadaceae</taxon>
        <taxon>Halopseudomonas</taxon>
    </lineage>
</organism>
<reference evidence="2 4" key="1">
    <citation type="submission" date="2017-09" db="EMBL/GenBank/DDBJ databases">
        <title>Bacterial and phytoplankton interrelationship in Kongsfjorden, an Arctic fjord.</title>
        <authorList>
            <person name="Sinha R."/>
            <person name="Krishnan K."/>
        </authorList>
    </citation>
    <scope>NUCLEOTIDE SEQUENCE [LARGE SCALE GENOMIC DNA]</scope>
    <source>
        <strain evidence="2 4">58</strain>
    </source>
</reference>
<evidence type="ECO:0000313" key="3">
    <source>
        <dbReference type="EMBL" id="QFY56271.1"/>
    </source>
</evidence>
<reference evidence="3 5" key="2">
    <citation type="submission" date="2018-10" db="EMBL/GenBank/DDBJ databases">
        <title>Complete genome sequence of Pseudomonas pelagia strain Kongs-67.</title>
        <authorList>
            <person name="Sinha R.K."/>
            <person name="Krishnan K."/>
        </authorList>
    </citation>
    <scope>NUCLEOTIDE SEQUENCE [LARGE SCALE GENOMIC DNA]</scope>
    <source>
        <strain evidence="3 5">Kongs-67</strain>
    </source>
</reference>
<protein>
    <submittedName>
        <fullName evidence="2">Uncharacterized protein</fullName>
    </submittedName>
</protein>
<dbReference type="EMBL" id="NWMT01000088">
    <property type="protein sequence ID" value="PCC99867.1"/>
    <property type="molecule type" value="Genomic_DNA"/>
</dbReference>
<evidence type="ECO:0000313" key="4">
    <source>
        <dbReference type="Proteomes" id="UP000243750"/>
    </source>
</evidence>
<dbReference type="Proteomes" id="UP000344571">
    <property type="component" value="Chromosome"/>
</dbReference>
<sequence length="74" mass="8204">MSDNNLFLVSFILDNQPQSIEVNCHARTLSVAEARNQVIAEKKITDPGSLTDVQVTEIPHPKKNKPTPALRVQP</sequence>
<dbReference type="AlphaFoldDB" id="A0AA91U3G8"/>
<dbReference type="RefSeq" id="WP_096346196.1">
    <property type="nucleotide sequence ID" value="NZ_CP033116.1"/>
</dbReference>
<gene>
    <name evidence="2" type="ORF">CO192_08595</name>
    <name evidence="3" type="ORF">EAO82_07800</name>
</gene>
<proteinExistence type="predicted"/>
<accession>A0AA91U3G8</accession>